<dbReference type="EMBL" id="JBHFFA010000004">
    <property type="protein sequence ID" value="KAL2631869.1"/>
    <property type="molecule type" value="Genomic_DNA"/>
</dbReference>
<reference evidence="1 2" key="1">
    <citation type="submission" date="2024-09" db="EMBL/GenBank/DDBJ databases">
        <title>Chromosome-scale assembly of Riccia fluitans.</title>
        <authorList>
            <person name="Paukszto L."/>
            <person name="Sawicki J."/>
            <person name="Karawczyk K."/>
            <person name="Piernik-Szablinska J."/>
            <person name="Szczecinska M."/>
            <person name="Mazdziarz M."/>
        </authorList>
    </citation>
    <scope>NUCLEOTIDE SEQUENCE [LARGE SCALE GENOMIC DNA]</scope>
    <source>
        <strain evidence="1">Rf_01</strain>
        <tissue evidence="1">Aerial parts of the thallus</tissue>
    </source>
</reference>
<gene>
    <name evidence="1" type="ORF">R1flu_016555</name>
</gene>
<proteinExistence type="predicted"/>
<dbReference type="PANTHER" id="PTHR37251">
    <property type="entry name" value="MITOCHONDRIAL IMPORT RECEPTOR SUBUNIT TOM5 HOMOLOG"/>
    <property type="match status" value="1"/>
</dbReference>
<protein>
    <submittedName>
        <fullName evidence="1">Uncharacterized protein</fullName>
    </submittedName>
</protein>
<dbReference type="PANTHER" id="PTHR37251:SF1">
    <property type="entry name" value="MITOCHONDRIAL IMPORT RECEPTOR SUBUNIT TOM5 HOMOLOG"/>
    <property type="match status" value="1"/>
</dbReference>
<name>A0ABD1YQA6_9MARC</name>
<evidence type="ECO:0000313" key="2">
    <source>
        <dbReference type="Proteomes" id="UP001605036"/>
    </source>
</evidence>
<keyword evidence="2" id="KW-1185">Reference proteome</keyword>
<dbReference type="InterPro" id="IPR034553">
    <property type="entry name" value="TOM5_viridi"/>
</dbReference>
<accession>A0ABD1YQA6</accession>
<evidence type="ECO:0000313" key="1">
    <source>
        <dbReference type="EMBL" id="KAL2631869.1"/>
    </source>
</evidence>
<sequence>MARNEGMWQKVKKTISSEIQDDEKLAANLRLLRAVALFAGSVFVMRNFGELMAVDNFDAVKRKDLLQGFVMRILTWAGDAPKPWLDVRYMEMDITWKRE</sequence>
<comment type="caution">
    <text evidence="1">The sequence shown here is derived from an EMBL/GenBank/DDBJ whole genome shotgun (WGS) entry which is preliminary data.</text>
</comment>
<dbReference type="AlphaFoldDB" id="A0ABD1YQA6"/>
<organism evidence="1 2">
    <name type="scientific">Riccia fluitans</name>
    <dbReference type="NCBI Taxonomy" id="41844"/>
    <lineage>
        <taxon>Eukaryota</taxon>
        <taxon>Viridiplantae</taxon>
        <taxon>Streptophyta</taxon>
        <taxon>Embryophyta</taxon>
        <taxon>Marchantiophyta</taxon>
        <taxon>Marchantiopsida</taxon>
        <taxon>Marchantiidae</taxon>
        <taxon>Marchantiales</taxon>
        <taxon>Ricciaceae</taxon>
        <taxon>Riccia</taxon>
    </lineage>
</organism>
<dbReference type="Proteomes" id="UP001605036">
    <property type="component" value="Unassembled WGS sequence"/>
</dbReference>